<evidence type="ECO:0000256" key="3">
    <source>
        <dbReference type="ARBA" id="ARBA00023125"/>
    </source>
</evidence>
<dbReference type="InterPro" id="IPR000847">
    <property type="entry name" value="LysR_HTH_N"/>
</dbReference>
<dbReference type="GO" id="GO:0003700">
    <property type="term" value="F:DNA-binding transcription factor activity"/>
    <property type="evidence" value="ECO:0007669"/>
    <property type="project" value="InterPro"/>
</dbReference>
<keyword evidence="8" id="KW-1185">Reference proteome</keyword>
<dbReference type="RefSeq" id="WP_119884817.1">
    <property type="nucleotide sequence ID" value="NZ_CP067169.1"/>
</dbReference>
<dbReference type="OrthoDB" id="9813056at2"/>
<dbReference type="Pfam" id="PF00126">
    <property type="entry name" value="HTH_1"/>
    <property type="match status" value="1"/>
</dbReference>
<proteinExistence type="inferred from homology"/>
<dbReference type="GO" id="GO:0006351">
    <property type="term" value="P:DNA-templated transcription"/>
    <property type="evidence" value="ECO:0007669"/>
    <property type="project" value="TreeGrafter"/>
</dbReference>
<dbReference type="Gene3D" id="1.10.10.10">
    <property type="entry name" value="Winged helix-like DNA-binding domain superfamily/Winged helix DNA-binding domain"/>
    <property type="match status" value="1"/>
</dbReference>
<dbReference type="SUPFAM" id="SSF46785">
    <property type="entry name" value="Winged helix' DNA-binding domain"/>
    <property type="match status" value="1"/>
</dbReference>
<protein>
    <submittedName>
        <fullName evidence="7">LysR family transcriptional regulator</fullName>
    </submittedName>
</protein>
<sequence>MGWTITDIETFLAVLDAGSISGAAARADLSKSVVSKRISDFEAAIGVALFTRHAGRIAPTDSALSLAERLRPALAELVAATESAQGGGAGLRGRLAIAAPMSFGIRHLGPVIAGFARAHPGLEIVLDYDDRHTDLGRAGFDLGLRIGHLKDSSLMARRLCEDPRLLVASPDYLALHPPIVGPGDLAGHEAIGYLNARLAEVWPFGPEVAAPRGGRIMANNGEAMRDMAVGGLGLALLPLFIVHDALRDGRLVQVLPGLAQQPLPISVVWPPIRPLPPKTRAFIDHIAGAFSGDPPWQRGILRPATAGGPAPRTPRPGPAPSLGEKTE</sequence>
<name>A0A419A1Y8_9RHOB</name>
<dbReference type="PANTHER" id="PTHR30537">
    <property type="entry name" value="HTH-TYPE TRANSCRIPTIONAL REGULATOR"/>
    <property type="match status" value="1"/>
</dbReference>
<feature type="region of interest" description="Disordered" evidence="5">
    <location>
        <begin position="297"/>
        <end position="327"/>
    </location>
</feature>
<dbReference type="AlphaFoldDB" id="A0A419A1Y8"/>
<organism evidence="7 8">
    <name type="scientific">Paracoccus aestuarii</name>
    <dbReference type="NCBI Taxonomy" id="453842"/>
    <lineage>
        <taxon>Bacteria</taxon>
        <taxon>Pseudomonadati</taxon>
        <taxon>Pseudomonadota</taxon>
        <taxon>Alphaproteobacteria</taxon>
        <taxon>Rhodobacterales</taxon>
        <taxon>Paracoccaceae</taxon>
        <taxon>Paracoccus</taxon>
    </lineage>
</organism>
<dbReference type="Pfam" id="PF03466">
    <property type="entry name" value="LysR_substrate"/>
    <property type="match status" value="1"/>
</dbReference>
<dbReference type="InterPro" id="IPR058163">
    <property type="entry name" value="LysR-type_TF_proteobact-type"/>
</dbReference>
<evidence type="ECO:0000256" key="4">
    <source>
        <dbReference type="ARBA" id="ARBA00023163"/>
    </source>
</evidence>
<dbReference type="PANTHER" id="PTHR30537:SF81">
    <property type="entry name" value="TRANSCRIPTIONAL REGULATOR-RELATED"/>
    <property type="match status" value="1"/>
</dbReference>
<dbReference type="Proteomes" id="UP000285530">
    <property type="component" value="Unassembled WGS sequence"/>
</dbReference>
<feature type="domain" description="HTH lysR-type" evidence="6">
    <location>
        <begin position="3"/>
        <end position="60"/>
    </location>
</feature>
<comment type="caution">
    <text evidence="7">The sequence shown here is derived from an EMBL/GenBank/DDBJ whole genome shotgun (WGS) entry which is preliminary data.</text>
</comment>
<comment type="similarity">
    <text evidence="1">Belongs to the LysR transcriptional regulatory family.</text>
</comment>
<evidence type="ECO:0000256" key="1">
    <source>
        <dbReference type="ARBA" id="ARBA00009437"/>
    </source>
</evidence>
<keyword evidence="3" id="KW-0238">DNA-binding</keyword>
<evidence type="ECO:0000259" key="6">
    <source>
        <dbReference type="PROSITE" id="PS50931"/>
    </source>
</evidence>
<dbReference type="GO" id="GO:0043565">
    <property type="term" value="F:sequence-specific DNA binding"/>
    <property type="evidence" value="ECO:0007669"/>
    <property type="project" value="TreeGrafter"/>
</dbReference>
<dbReference type="EMBL" id="QZEV01000003">
    <property type="protein sequence ID" value="RJL07121.1"/>
    <property type="molecule type" value="Genomic_DNA"/>
</dbReference>
<dbReference type="CDD" id="cd08422">
    <property type="entry name" value="PBP2_CrgA_like"/>
    <property type="match status" value="1"/>
</dbReference>
<evidence type="ECO:0000313" key="8">
    <source>
        <dbReference type="Proteomes" id="UP000285530"/>
    </source>
</evidence>
<evidence type="ECO:0000256" key="5">
    <source>
        <dbReference type="SAM" id="MobiDB-lite"/>
    </source>
</evidence>
<gene>
    <name evidence="7" type="ORF">D3P06_01325</name>
</gene>
<dbReference type="InterPro" id="IPR036390">
    <property type="entry name" value="WH_DNA-bd_sf"/>
</dbReference>
<reference evidence="7 8" key="1">
    <citation type="submission" date="2018-09" db="EMBL/GenBank/DDBJ databases">
        <title>Paracoccus onubensis nov. sp. a moderate halophilic bacterium isolated from Gruta de las Maravillas (Aracena, Spain).</title>
        <authorList>
            <person name="Jurado V."/>
            <person name="Gutierrez-Patricio S."/>
            <person name="Gonzalez-Pimentel J.L."/>
            <person name="Laiz L."/>
            <person name="Saiz-Jimenez C."/>
        </authorList>
    </citation>
    <scope>NUCLEOTIDE SEQUENCE [LARGE SCALE GENOMIC DNA]</scope>
    <source>
        <strain evidence="7 8">DSM 19484</strain>
    </source>
</reference>
<dbReference type="SUPFAM" id="SSF53850">
    <property type="entry name" value="Periplasmic binding protein-like II"/>
    <property type="match status" value="1"/>
</dbReference>
<accession>A0A419A1Y8</accession>
<evidence type="ECO:0000256" key="2">
    <source>
        <dbReference type="ARBA" id="ARBA00023015"/>
    </source>
</evidence>
<keyword evidence="4" id="KW-0804">Transcription</keyword>
<keyword evidence="2" id="KW-0805">Transcription regulation</keyword>
<evidence type="ECO:0000313" key="7">
    <source>
        <dbReference type="EMBL" id="RJL07121.1"/>
    </source>
</evidence>
<dbReference type="PROSITE" id="PS50931">
    <property type="entry name" value="HTH_LYSR"/>
    <property type="match status" value="1"/>
</dbReference>
<dbReference type="InterPro" id="IPR005119">
    <property type="entry name" value="LysR_subst-bd"/>
</dbReference>
<dbReference type="InterPro" id="IPR036388">
    <property type="entry name" value="WH-like_DNA-bd_sf"/>
</dbReference>
<dbReference type="Gene3D" id="3.40.190.290">
    <property type="match status" value="1"/>
</dbReference>